<keyword evidence="3" id="KW-1185">Reference proteome</keyword>
<evidence type="ECO:0000313" key="2">
    <source>
        <dbReference type="EMBL" id="KAJ7641404.1"/>
    </source>
</evidence>
<comment type="caution">
    <text evidence="2">The sequence shown here is derived from an EMBL/GenBank/DDBJ whole genome shotgun (WGS) entry which is preliminary data.</text>
</comment>
<feature type="region of interest" description="Disordered" evidence="1">
    <location>
        <begin position="235"/>
        <end position="322"/>
    </location>
</feature>
<feature type="compositionally biased region" description="Low complexity" evidence="1">
    <location>
        <begin position="302"/>
        <end position="313"/>
    </location>
</feature>
<dbReference type="Proteomes" id="UP001221142">
    <property type="component" value="Unassembled WGS sequence"/>
</dbReference>
<organism evidence="2 3">
    <name type="scientific">Roridomyces roridus</name>
    <dbReference type="NCBI Taxonomy" id="1738132"/>
    <lineage>
        <taxon>Eukaryota</taxon>
        <taxon>Fungi</taxon>
        <taxon>Dikarya</taxon>
        <taxon>Basidiomycota</taxon>
        <taxon>Agaricomycotina</taxon>
        <taxon>Agaricomycetes</taxon>
        <taxon>Agaricomycetidae</taxon>
        <taxon>Agaricales</taxon>
        <taxon>Marasmiineae</taxon>
        <taxon>Mycenaceae</taxon>
        <taxon>Roridomyces</taxon>
    </lineage>
</organism>
<accession>A0AAD7FWK6</accession>
<dbReference type="EMBL" id="JARKIF010000004">
    <property type="protein sequence ID" value="KAJ7641404.1"/>
    <property type="molecule type" value="Genomic_DNA"/>
</dbReference>
<feature type="region of interest" description="Disordered" evidence="1">
    <location>
        <begin position="24"/>
        <end position="44"/>
    </location>
</feature>
<proteinExistence type="predicted"/>
<name>A0AAD7FWK6_9AGAR</name>
<evidence type="ECO:0000313" key="3">
    <source>
        <dbReference type="Proteomes" id="UP001221142"/>
    </source>
</evidence>
<feature type="compositionally biased region" description="Polar residues" evidence="1">
    <location>
        <begin position="235"/>
        <end position="247"/>
    </location>
</feature>
<dbReference type="AlphaFoldDB" id="A0AAD7FWK6"/>
<reference evidence="2" key="1">
    <citation type="submission" date="2023-03" db="EMBL/GenBank/DDBJ databases">
        <title>Massive genome expansion in bonnet fungi (Mycena s.s.) driven by repeated elements and novel gene families across ecological guilds.</title>
        <authorList>
            <consortium name="Lawrence Berkeley National Laboratory"/>
            <person name="Harder C.B."/>
            <person name="Miyauchi S."/>
            <person name="Viragh M."/>
            <person name="Kuo A."/>
            <person name="Thoen E."/>
            <person name="Andreopoulos B."/>
            <person name="Lu D."/>
            <person name="Skrede I."/>
            <person name="Drula E."/>
            <person name="Henrissat B."/>
            <person name="Morin E."/>
            <person name="Kohler A."/>
            <person name="Barry K."/>
            <person name="LaButti K."/>
            <person name="Morin E."/>
            <person name="Salamov A."/>
            <person name="Lipzen A."/>
            <person name="Mereny Z."/>
            <person name="Hegedus B."/>
            <person name="Baldrian P."/>
            <person name="Stursova M."/>
            <person name="Weitz H."/>
            <person name="Taylor A."/>
            <person name="Grigoriev I.V."/>
            <person name="Nagy L.G."/>
            <person name="Martin F."/>
            <person name="Kauserud H."/>
        </authorList>
    </citation>
    <scope>NUCLEOTIDE SEQUENCE</scope>
    <source>
        <strain evidence="2">9284</strain>
    </source>
</reference>
<gene>
    <name evidence="2" type="ORF">FB45DRAFT_356817</name>
</gene>
<feature type="compositionally biased region" description="Pro residues" evidence="1">
    <location>
        <begin position="286"/>
        <end position="301"/>
    </location>
</feature>
<evidence type="ECO:0000256" key="1">
    <source>
        <dbReference type="SAM" id="MobiDB-lite"/>
    </source>
</evidence>
<protein>
    <submittedName>
        <fullName evidence="2">Uncharacterized protein</fullName>
    </submittedName>
</protein>
<sequence>MQACPELRRLPKAQASISSLHFRKQTPGTAPHVFPRKLPNRDNRLDPTHPVDYAPGKQQPILIATGTTCFTLRAIPMGILEKPTTPIRAVEPFDTWDARVARGASSGTVAPMTLREPRPNRLSMSLQFSTVSGFSTHQRTQIVSRFKTAVSLIAIRNAQVHGRKRLVFEEGAEPEEWILQGWTYHVRPTLELYRMPYPELVGILRPMLQDIWTRGMKLEEQWTLASLAKLMPSVSIQTPKQRSSARSASPDLSRKHRDDNPNNSSDLADPIPSKSRKGGASVASLPPVPDFDPFPFTPAAPAPNLTASSLPPSIKSSEPVNW</sequence>